<evidence type="ECO:0000313" key="2">
    <source>
        <dbReference type="EMBL" id="QLY82320.1"/>
    </source>
</evidence>
<feature type="transmembrane region" description="Helical" evidence="1">
    <location>
        <begin position="6"/>
        <end position="25"/>
    </location>
</feature>
<reference evidence="2 3" key="1">
    <citation type="submission" date="2020-07" db="EMBL/GenBank/DDBJ databases">
        <title>Electron transfer.</title>
        <authorList>
            <person name="Huang L."/>
            <person name="Liu X."/>
            <person name="Zhou S."/>
        </authorList>
    </citation>
    <scope>NUCLEOTIDE SEQUENCE [LARGE SCALE GENOMIC DNA]</scope>
    <source>
        <strain evidence="2 3">Lx1</strain>
    </source>
</reference>
<proteinExistence type="predicted"/>
<feature type="transmembrane region" description="Helical" evidence="1">
    <location>
        <begin position="79"/>
        <end position="102"/>
    </location>
</feature>
<evidence type="ECO:0000256" key="1">
    <source>
        <dbReference type="SAM" id="Phobius"/>
    </source>
</evidence>
<feature type="transmembrane region" description="Helical" evidence="1">
    <location>
        <begin position="46"/>
        <end position="67"/>
    </location>
</feature>
<protein>
    <submittedName>
        <fullName evidence="2">DUF998 domain-containing protein</fullName>
    </submittedName>
</protein>
<keyword evidence="1" id="KW-0812">Transmembrane</keyword>
<feature type="transmembrane region" description="Helical" evidence="1">
    <location>
        <begin position="187"/>
        <end position="208"/>
    </location>
</feature>
<dbReference type="InterPro" id="IPR009339">
    <property type="entry name" value="DUF998"/>
</dbReference>
<evidence type="ECO:0000313" key="3">
    <source>
        <dbReference type="Proteomes" id="UP000512286"/>
    </source>
</evidence>
<feature type="transmembrane region" description="Helical" evidence="1">
    <location>
        <begin position="147"/>
        <end position="166"/>
    </location>
</feature>
<dbReference type="EMBL" id="CP059378">
    <property type="protein sequence ID" value="QLY82320.1"/>
    <property type="molecule type" value="Genomic_DNA"/>
</dbReference>
<gene>
    <name evidence="2" type="ORF">HZF06_09540</name>
</gene>
<dbReference type="Pfam" id="PF06197">
    <property type="entry name" value="DUF998"/>
    <property type="match status" value="1"/>
</dbReference>
<sequence>MLNWLLIIAITGDFAVPYLLATFYKGYSHNLMVMSSLGNPNSPVRFFYNTWLIILGILLIFSSAIIFSKYWLISKPLTIATVVLILIFAIGAGILSGIFSVNQSKEIITVSSKIHGVGAVVGFMAMLFVPLFLAILSYKNNNNLEGMIFSISFIFAFVFFTFFIMADKPQFQSTFIKNEGLWQRLSLLLMYFPLGYIAVENLIHLMHIK</sequence>
<keyword evidence="1" id="KW-0472">Membrane</keyword>
<dbReference type="Proteomes" id="UP000512286">
    <property type="component" value="Chromosome"/>
</dbReference>
<dbReference type="AlphaFoldDB" id="A0A7D7A6W0"/>
<keyword evidence="1" id="KW-1133">Transmembrane helix</keyword>
<accession>A0A7D7A6W0</accession>
<name>A0A7D7A6W0_9CLOT</name>
<organism evidence="2 3">
    <name type="scientific">Clostridium intestinale</name>
    <dbReference type="NCBI Taxonomy" id="36845"/>
    <lineage>
        <taxon>Bacteria</taxon>
        <taxon>Bacillati</taxon>
        <taxon>Bacillota</taxon>
        <taxon>Clostridia</taxon>
        <taxon>Eubacteriales</taxon>
        <taxon>Clostridiaceae</taxon>
        <taxon>Clostridium</taxon>
    </lineage>
</organism>
<feature type="transmembrane region" description="Helical" evidence="1">
    <location>
        <begin position="114"/>
        <end position="135"/>
    </location>
</feature>
<dbReference type="KEGG" id="cint:HZF06_09540"/>